<feature type="non-terminal residue" evidence="1">
    <location>
        <position position="1"/>
    </location>
</feature>
<proteinExistence type="predicted"/>
<gene>
    <name evidence="1" type="ORF">scyTo_0024296</name>
</gene>
<keyword evidence="2" id="KW-1185">Reference proteome</keyword>
<evidence type="ECO:0000313" key="2">
    <source>
        <dbReference type="Proteomes" id="UP000288216"/>
    </source>
</evidence>
<reference evidence="1 2" key="1">
    <citation type="journal article" date="2018" name="Nat. Ecol. Evol.">
        <title>Shark genomes provide insights into elasmobranch evolution and the origin of vertebrates.</title>
        <authorList>
            <person name="Hara Y"/>
            <person name="Yamaguchi K"/>
            <person name="Onimaru K"/>
            <person name="Kadota M"/>
            <person name="Koyanagi M"/>
            <person name="Keeley SD"/>
            <person name="Tatsumi K"/>
            <person name="Tanaka K"/>
            <person name="Motone F"/>
            <person name="Kageyama Y"/>
            <person name="Nozu R"/>
            <person name="Adachi N"/>
            <person name="Nishimura O"/>
            <person name="Nakagawa R"/>
            <person name="Tanegashima C"/>
            <person name="Kiyatake I"/>
            <person name="Matsumoto R"/>
            <person name="Murakumo K"/>
            <person name="Nishida K"/>
            <person name="Terakita A"/>
            <person name="Kuratani S"/>
            <person name="Sato K"/>
            <person name="Hyodo S Kuraku.S."/>
        </authorList>
    </citation>
    <scope>NUCLEOTIDE SEQUENCE [LARGE SCALE GENOMIC DNA]</scope>
</reference>
<evidence type="ECO:0000313" key="1">
    <source>
        <dbReference type="EMBL" id="GCB83620.1"/>
    </source>
</evidence>
<dbReference type="Proteomes" id="UP000288216">
    <property type="component" value="Unassembled WGS sequence"/>
</dbReference>
<comment type="caution">
    <text evidence="1">The sequence shown here is derived from an EMBL/GenBank/DDBJ whole genome shotgun (WGS) entry which is preliminary data.</text>
</comment>
<dbReference type="EMBL" id="BFAA01042842">
    <property type="protein sequence ID" value="GCB83620.1"/>
    <property type="molecule type" value="Genomic_DNA"/>
</dbReference>
<protein>
    <submittedName>
        <fullName evidence="1">Uncharacterized protein</fullName>
    </submittedName>
</protein>
<accession>A0A401QE16</accession>
<organism evidence="1 2">
    <name type="scientific">Scyliorhinus torazame</name>
    <name type="common">Cloudy catshark</name>
    <name type="synonym">Catulus torazame</name>
    <dbReference type="NCBI Taxonomy" id="75743"/>
    <lineage>
        <taxon>Eukaryota</taxon>
        <taxon>Metazoa</taxon>
        <taxon>Chordata</taxon>
        <taxon>Craniata</taxon>
        <taxon>Vertebrata</taxon>
        <taxon>Chondrichthyes</taxon>
        <taxon>Elasmobranchii</taxon>
        <taxon>Galeomorphii</taxon>
        <taxon>Galeoidea</taxon>
        <taxon>Carcharhiniformes</taxon>
        <taxon>Scyliorhinidae</taxon>
        <taxon>Scyliorhinus</taxon>
    </lineage>
</organism>
<name>A0A401QE16_SCYTO</name>
<sequence>EKWQHELINAHDIRILTWLVSITGAELPISQCSHCLINNQERRMPEVTDEPL</sequence>
<dbReference type="AlphaFoldDB" id="A0A401QE16"/>